<reference evidence="5 6" key="1">
    <citation type="journal article" date="2013" name="Curr. Biol.">
        <title>Shared signatures of parasitism and phylogenomics unite Cryptomycota and microsporidia.</title>
        <authorList>
            <person name="James T.Y."/>
            <person name="Pelin A."/>
            <person name="Bonen L."/>
            <person name="Ahrendt S."/>
            <person name="Sain D."/>
            <person name="Corradi N."/>
            <person name="Stajich J.E."/>
        </authorList>
    </citation>
    <scope>NUCLEOTIDE SEQUENCE [LARGE SCALE GENOMIC DNA]</scope>
    <source>
        <strain evidence="5 6">CSF55</strain>
    </source>
</reference>
<dbReference type="Proteomes" id="UP000030755">
    <property type="component" value="Unassembled WGS sequence"/>
</dbReference>
<dbReference type="CDD" id="cd00454">
    <property type="entry name" value="TrHb1_N"/>
    <property type="match status" value="1"/>
</dbReference>
<evidence type="ECO:0000256" key="2">
    <source>
        <dbReference type="ARBA" id="ARBA00022617"/>
    </source>
</evidence>
<proteinExistence type="predicted"/>
<dbReference type="InterPro" id="IPR009050">
    <property type="entry name" value="Globin-like_sf"/>
</dbReference>
<dbReference type="AlphaFoldDB" id="A0A075B076"/>
<name>A0A075B076_ROZAC</name>
<dbReference type="GO" id="GO:0020037">
    <property type="term" value="F:heme binding"/>
    <property type="evidence" value="ECO:0007669"/>
    <property type="project" value="InterPro"/>
</dbReference>
<dbReference type="OrthoDB" id="2155372at2759"/>
<keyword evidence="1" id="KW-0813">Transport</keyword>
<evidence type="ECO:0000313" key="5">
    <source>
        <dbReference type="EMBL" id="EPZ34359.1"/>
    </source>
</evidence>
<dbReference type="SUPFAM" id="SSF46458">
    <property type="entry name" value="Globin-like"/>
    <property type="match status" value="1"/>
</dbReference>
<dbReference type="GO" id="GO:0046872">
    <property type="term" value="F:metal ion binding"/>
    <property type="evidence" value="ECO:0007669"/>
    <property type="project" value="UniProtKB-KW"/>
</dbReference>
<evidence type="ECO:0000256" key="4">
    <source>
        <dbReference type="ARBA" id="ARBA00023004"/>
    </source>
</evidence>
<dbReference type="Gene3D" id="1.10.490.10">
    <property type="entry name" value="Globins"/>
    <property type="match status" value="1"/>
</dbReference>
<dbReference type="InterPro" id="IPR001486">
    <property type="entry name" value="Hemoglobin_trunc"/>
</dbReference>
<keyword evidence="4" id="KW-0408">Iron</keyword>
<dbReference type="Pfam" id="PF01152">
    <property type="entry name" value="Bac_globin"/>
    <property type="match status" value="1"/>
</dbReference>
<dbReference type="HOGENOM" id="CLU_103526_2_1_1"/>
<keyword evidence="2" id="KW-0349">Heme</keyword>
<protein>
    <submittedName>
        <fullName evidence="5">Globin, structural domain-containing protein</fullName>
    </submittedName>
</protein>
<evidence type="ECO:0000256" key="1">
    <source>
        <dbReference type="ARBA" id="ARBA00022448"/>
    </source>
</evidence>
<dbReference type="STRING" id="988480.A0A075B076"/>
<dbReference type="GO" id="GO:0019825">
    <property type="term" value="F:oxygen binding"/>
    <property type="evidence" value="ECO:0007669"/>
    <property type="project" value="InterPro"/>
</dbReference>
<evidence type="ECO:0000256" key="3">
    <source>
        <dbReference type="ARBA" id="ARBA00022723"/>
    </source>
</evidence>
<accession>A0A075B076</accession>
<dbReference type="EMBL" id="KE560959">
    <property type="protein sequence ID" value="EPZ34359.1"/>
    <property type="molecule type" value="Genomic_DNA"/>
</dbReference>
<evidence type="ECO:0000313" key="6">
    <source>
        <dbReference type="Proteomes" id="UP000030755"/>
    </source>
</evidence>
<dbReference type="InterPro" id="IPR012292">
    <property type="entry name" value="Globin/Proto"/>
</dbReference>
<keyword evidence="3" id="KW-0479">Metal-binding</keyword>
<gene>
    <name evidence="5" type="ORF">O9G_000546</name>
</gene>
<organism evidence="5 6">
    <name type="scientific">Rozella allomycis (strain CSF55)</name>
    <dbReference type="NCBI Taxonomy" id="988480"/>
    <lineage>
        <taxon>Eukaryota</taxon>
        <taxon>Fungi</taxon>
        <taxon>Fungi incertae sedis</taxon>
        <taxon>Cryptomycota</taxon>
        <taxon>Cryptomycota incertae sedis</taxon>
        <taxon>Rozella</taxon>
    </lineage>
</organism>
<sequence>MDTDQPNLYDSAGHNLEIDKVVEILYELILADENLKDTFKDINIDRQRRMMSKFISNCVGGKKYNQKYMRNSHSKLNLTEKHFETVMDHLITAMQRVGVSSALGVD</sequence>
<keyword evidence="6" id="KW-1185">Reference proteome</keyword>